<proteinExistence type="inferred from homology"/>
<feature type="domain" description="Nudix hydrolase" evidence="6">
    <location>
        <begin position="16"/>
        <end position="145"/>
    </location>
</feature>
<dbReference type="GO" id="GO:0016787">
    <property type="term" value="F:hydrolase activity"/>
    <property type="evidence" value="ECO:0007669"/>
    <property type="project" value="UniProtKB-KW"/>
</dbReference>
<dbReference type="InterPro" id="IPR020476">
    <property type="entry name" value="Nudix_hydrolase"/>
</dbReference>
<dbReference type="RefSeq" id="WP_163738063.1">
    <property type="nucleotide sequence ID" value="NZ_JAAGOA010000008.1"/>
</dbReference>
<dbReference type="InterPro" id="IPR015797">
    <property type="entry name" value="NUDIX_hydrolase-like_dom_sf"/>
</dbReference>
<evidence type="ECO:0000256" key="3">
    <source>
        <dbReference type="ARBA" id="ARBA00022801"/>
    </source>
</evidence>
<keyword evidence="8" id="KW-1185">Reference proteome</keyword>
<dbReference type="Gene3D" id="3.90.79.10">
    <property type="entry name" value="Nucleoside Triphosphate Pyrophosphohydrolase"/>
    <property type="match status" value="1"/>
</dbReference>
<gene>
    <name evidence="7" type="ORF">G1H10_12920</name>
</gene>
<dbReference type="InterPro" id="IPR000086">
    <property type="entry name" value="NUDIX_hydrolase_dom"/>
</dbReference>
<comment type="similarity">
    <text evidence="2 5">Belongs to the Nudix hydrolase family.</text>
</comment>
<dbReference type="PRINTS" id="PR00502">
    <property type="entry name" value="NUDIXFAMILY"/>
</dbReference>
<sequence>MTASDDRRRPFFADLPAQSAAAGMLITDENGRSLLVRTVDREGLVLPGGVVEEGESPAAAAEREVLEETGLVLPVTRLLVVQHKPATDSTPASLMFVFDTERVASGVVLRLQEEEIADALWLDPPTAIRQHTDGGRSRLAAALRARNESHTFYMDATRILDVQHDG</sequence>
<comment type="caution">
    <text evidence="7">The sequence shown here is derived from an EMBL/GenBank/DDBJ whole genome shotgun (WGS) entry which is preliminary data.</text>
</comment>
<dbReference type="Pfam" id="PF00293">
    <property type="entry name" value="NUDIX"/>
    <property type="match status" value="1"/>
</dbReference>
<reference evidence="7 8" key="1">
    <citation type="submission" date="2020-02" db="EMBL/GenBank/DDBJ databases">
        <authorList>
            <person name="Li X.-J."/>
            <person name="Han X.-M."/>
        </authorList>
    </citation>
    <scope>NUCLEOTIDE SEQUENCE [LARGE SCALE GENOMIC DNA]</scope>
    <source>
        <strain evidence="7 8">CCTCC AB 2017055</strain>
    </source>
</reference>
<comment type="cofactor">
    <cofactor evidence="1">
        <name>Mg(2+)</name>
        <dbReference type="ChEBI" id="CHEBI:18420"/>
    </cofactor>
</comment>
<evidence type="ECO:0000313" key="8">
    <source>
        <dbReference type="Proteomes" id="UP000475214"/>
    </source>
</evidence>
<evidence type="ECO:0000256" key="4">
    <source>
        <dbReference type="ARBA" id="ARBA00022842"/>
    </source>
</evidence>
<evidence type="ECO:0000256" key="2">
    <source>
        <dbReference type="ARBA" id="ARBA00005582"/>
    </source>
</evidence>
<dbReference type="AlphaFoldDB" id="A0A6L9SAP7"/>
<dbReference type="PANTHER" id="PTHR43046:SF12">
    <property type="entry name" value="GDP-MANNOSE MANNOSYL HYDROLASE"/>
    <property type="match status" value="1"/>
</dbReference>
<dbReference type="InterPro" id="IPR020084">
    <property type="entry name" value="NUDIX_hydrolase_CS"/>
</dbReference>
<evidence type="ECO:0000256" key="5">
    <source>
        <dbReference type="RuleBase" id="RU003476"/>
    </source>
</evidence>
<keyword evidence="4" id="KW-0460">Magnesium</keyword>
<dbReference type="SUPFAM" id="SSF55811">
    <property type="entry name" value="Nudix"/>
    <property type="match status" value="1"/>
</dbReference>
<dbReference type="PROSITE" id="PS00893">
    <property type="entry name" value="NUDIX_BOX"/>
    <property type="match status" value="1"/>
</dbReference>
<protein>
    <submittedName>
        <fullName evidence="7">NUDIX hydrolase</fullName>
    </submittedName>
</protein>
<dbReference type="PANTHER" id="PTHR43046">
    <property type="entry name" value="GDP-MANNOSE MANNOSYL HYDROLASE"/>
    <property type="match status" value="1"/>
</dbReference>
<evidence type="ECO:0000259" key="6">
    <source>
        <dbReference type="PROSITE" id="PS51462"/>
    </source>
</evidence>
<dbReference type="PROSITE" id="PS51462">
    <property type="entry name" value="NUDIX"/>
    <property type="match status" value="1"/>
</dbReference>
<name>A0A6L9SAP7_9ACTN</name>
<evidence type="ECO:0000256" key="1">
    <source>
        <dbReference type="ARBA" id="ARBA00001946"/>
    </source>
</evidence>
<evidence type="ECO:0000313" key="7">
    <source>
        <dbReference type="EMBL" id="NEE01070.1"/>
    </source>
</evidence>
<organism evidence="7 8">
    <name type="scientific">Phytoactinopolyspora halotolerans</name>
    <dbReference type="NCBI Taxonomy" id="1981512"/>
    <lineage>
        <taxon>Bacteria</taxon>
        <taxon>Bacillati</taxon>
        <taxon>Actinomycetota</taxon>
        <taxon>Actinomycetes</taxon>
        <taxon>Jiangellales</taxon>
        <taxon>Jiangellaceae</taxon>
        <taxon>Phytoactinopolyspora</taxon>
    </lineage>
</organism>
<keyword evidence="3 5" id="KW-0378">Hydrolase</keyword>
<dbReference type="Proteomes" id="UP000475214">
    <property type="component" value="Unassembled WGS sequence"/>
</dbReference>
<dbReference type="CDD" id="cd18876">
    <property type="entry name" value="NUDIX_Hydrolase"/>
    <property type="match status" value="1"/>
</dbReference>
<dbReference type="EMBL" id="JAAGOA010000008">
    <property type="protein sequence ID" value="NEE01070.1"/>
    <property type="molecule type" value="Genomic_DNA"/>
</dbReference>
<accession>A0A6L9SAP7</accession>